<keyword evidence="3 5" id="KW-0378">Hydrolase</keyword>
<feature type="domain" description="Enoyl-CoA hydratase/isomerase" evidence="4">
    <location>
        <begin position="9"/>
        <end position="339"/>
    </location>
</feature>
<comment type="catalytic activity">
    <reaction evidence="1">
        <text>3-hydroxy-2-methylpropanoyl-CoA + H2O = 3-hydroxy-2-methylpropanoate + CoA + H(+)</text>
        <dbReference type="Rhea" id="RHEA:20888"/>
        <dbReference type="ChEBI" id="CHEBI:11805"/>
        <dbReference type="ChEBI" id="CHEBI:15377"/>
        <dbReference type="ChEBI" id="CHEBI:15378"/>
        <dbReference type="ChEBI" id="CHEBI:57287"/>
        <dbReference type="ChEBI" id="CHEBI:57340"/>
        <dbReference type="EC" id="3.1.2.4"/>
    </reaction>
</comment>
<dbReference type="Pfam" id="PF16113">
    <property type="entry name" value="ECH_2"/>
    <property type="match status" value="1"/>
</dbReference>
<dbReference type="PANTHER" id="PTHR43176:SF3">
    <property type="entry name" value="3-HYDROXYISOBUTYRYL-COA HYDROLASE, MITOCHONDRIAL"/>
    <property type="match status" value="1"/>
</dbReference>
<dbReference type="InterPro" id="IPR045004">
    <property type="entry name" value="ECH_dom"/>
</dbReference>
<comment type="caution">
    <text evidence="5">The sequence shown here is derived from an EMBL/GenBank/DDBJ whole genome shotgun (WGS) entry which is preliminary data.</text>
</comment>
<dbReference type="CDD" id="cd06558">
    <property type="entry name" value="crotonase-like"/>
    <property type="match status" value="1"/>
</dbReference>
<dbReference type="SUPFAM" id="SSF52096">
    <property type="entry name" value="ClpP/crotonase"/>
    <property type="match status" value="1"/>
</dbReference>
<dbReference type="NCBIfam" id="NF004127">
    <property type="entry name" value="PRK05617.1"/>
    <property type="match status" value="1"/>
</dbReference>
<dbReference type="InterPro" id="IPR032259">
    <property type="entry name" value="HIBYL-CoA-H"/>
</dbReference>
<gene>
    <name evidence="5" type="ORF">ACKQTC_03245</name>
</gene>
<accession>A0ABW9GXQ0</accession>
<dbReference type="Gene3D" id="3.90.226.10">
    <property type="entry name" value="2-enoyl-CoA Hydratase, Chain A, domain 1"/>
    <property type="match status" value="1"/>
</dbReference>
<dbReference type="EMBL" id="JBJUVG010000003">
    <property type="protein sequence ID" value="MFM9413376.1"/>
    <property type="molecule type" value="Genomic_DNA"/>
</dbReference>
<protein>
    <recommendedName>
        <fullName evidence="2">3-hydroxyisobutyryl-CoA hydrolase</fullName>
        <ecNumber evidence="2">3.1.2.4</ecNumber>
    </recommendedName>
</protein>
<name>A0ABW9GXQ0_9FIRM</name>
<dbReference type="InterPro" id="IPR029045">
    <property type="entry name" value="ClpP/crotonase-like_dom_sf"/>
</dbReference>
<dbReference type="PANTHER" id="PTHR43176">
    <property type="entry name" value="3-HYDROXYISOBUTYRYL-COA HYDROLASE-RELATED"/>
    <property type="match status" value="1"/>
</dbReference>
<proteinExistence type="predicted"/>
<evidence type="ECO:0000256" key="1">
    <source>
        <dbReference type="ARBA" id="ARBA00001709"/>
    </source>
</evidence>
<dbReference type="RefSeq" id="WP_408976993.1">
    <property type="nucleotide sequence ID" value="NZ_JBJUVG010000003.1"/>
</dbReference>
<sequence length="347" mass="38645">MEASIQNKVGIIRLDRPKKLNALSLEDIHQMQEVLEGWVEDPAVHWVLFEGEGKAFSAGGDVKALYAYSLETGDFPEVFFKDEFALDQLVHAYPKPVVVLYKGVTMGGGIGLTVNADLRVTDDSLVWSMPETQLGFMPDVAMGWYFSRLDRADGLYLSLLGGRLDWEDAIHYGFADLGIRAADRAAARQALLDVSTEGLSYEALVAALKAALAPFAQASGQGAYQRDLAPLAKKYFDKDHLGAIMAHLQRGYEPFAAESLAGLLSRSPLAVAVTFLKYAYGKNWTREETFRVDLDLLAFLWDKAEPMEGIRATMVDKNHRPAYWRHSYGDLDWPALHAFFQDRSSRA</sequence>
<dbReference type="Proteomes" id="UP001631949">
    <property type="component" value="Unassembled WGS sequence"/>
</dbReference>
<keyword evidence="6" id="KW-1185">Reference proteome</keyword>
<dbReference type="GO" id="GO:0016787">
    <property type="term" value="F:hydrolase activity"/>
    <property type="evidence" value="ECO:0007669"/>
    <property type="project" value="UniProtKB-KW"/>
</dbReference>
<evidence type="ECO:0000256" key="3">
    <source>
        <dbReference type="ARBA" id="ARBA00022801"/>
    </source>
</evidence>
<organism evidence="5 6">
    <name type="scientific">Peptococcus simiae</name>
    <dbReference type="NCBI Taxonomy" id="1643805"/>
    <lineage>
        <taxon>Bacteria</taxon>
        <taxon>Bacillati</taxon>
        <taxon>Bacillota</taxon>
        <taxon>Clostridia</taxon>
        <taxon>Eubacteriales</taxon>
        <taxon>Peptococcaceae</taxon>
        <taxon>Peptococcus</taxon>
    </lineage>
</organism>
<evidence type="ECO:0000259" key="4">
    <source>
        <dbReference type="Pfam" id="PF16113"/>
    </source>
</evidence>
<reference evidence="5 6" key="1">
    <citation type="journal article" date="2016" name="Int. J. Syst. Evol. Microbiol.">
        <title>Peptococcus simiae sp. nov., isolated from rhesus macaque faeces and emended description of the genus Peptococcus.</title>
        <authorList>
            <person name="Shkoporov A.N."/>
            <person name="Efimov B.A."/>
            <person name="Kondova I."/>
            <person name="Ouwerling B."/>
            <person name="Chaplin A.V."/>
            <person name="Shcherbakova V.A."/>
            <person name="Langermans J.A.M."/>
        </authorList>
    </citation>
    <scope>NUCLEOTIDE SEQUENCE [LARGE SCALE GENOMIC DNA]</scope>
    <source>
        <strain evidence="5 6">M108</strain>
    </source>
</reference>
<evidence type="ECO:0000313" key="5">
    <source>
        <dbReference type="EMBL" id="MFM9413376.1"/>
    </source>
</evidence>
<evidence type="ECO:0000256" key="2">
    <source>
        <dbReference type="ARBA" id="ARBA00011915"/>
    </source>
</evidence>
<dbReference type="EC" id="3.1.2.4" evidence="2"/>
<evidence type="ECO:0000313" key="6">
    <source>
        <dbReference type="Proteomes" id="UP001631949"/>
    </source>
</evidence>